<evidence type="ECO:0000256" key="3">
    <source>
        <dbReference type="ARBA" id="ARBA00022692"/>
    </source>
</evidence>
<evidence type="ECO:0000256" key="9">
    <source>
        <dbReference type="SAM" id="MobiDB-lite"/>
    </source>
</evidence>
<feature type="transmembrane region" description="Helical" evidence="10">
    <location>
        <begin position="186"/>
        <end position="207"/>
    </location>
</feature>
<comment type="subcellular location">
    <subcellularLocation>
        <location evidence="1 8">Membrane</location>
        <topology evidence="1 8">Multi-pass membrane protein</topology>
    </subcellularLocation>
</comment>
<dbReference type="Proteomes" id="UP001187471">
    <property type="component" value="Unassembled WGS sequence"/>
</dbReference>
<evidence type="ECO:0000256" key="6">
    <source>
        <dbReference type="ARBA" id="ARBA00023136"/>
    </source>
</evidence>
<keyword evidence="3 8" id="KW-0812">Transmembrane</keyword>
<keyword evidence="8" id="KW-0112">Calmodulin-binding</keyword>
<dbReference type="AlphaFoldDB" id="A0AA88R1T0"/>
<evidence type="ECO:0000313" key="12">
    <source>
        <dbReference type="Proteomes" id="UP001187471"/>
    </source>
</evidence>
<comment type="caution">
    <text evidence="11">The sequence shown here is derived from an EMBL/GenBank/DDBJ whole genome shotgun (WGS) entry which is preliminary data.</text>
</comment>
<dbReference type="Pfam" id="PF03094">
    <property type="entry name" value="Mlo"/>
    <property type="match status" value="1"/>
</dbReference>
<dbReference type="PANTHER" id="PTHR31942:SF59">
    <property type="entry name" value="MLO-LIKE PROTEIN"/>
    <property type="match status" value="1"/>
</dbReference>
<sequence>MALGSNAVQSLEYTPTWAVATVCFFIIAVSIFLEHSIHLITNWLKRRRKAALYDAVDRLKSELMLLGFVSLLLAVTQDYITKICISTKAADIMLPCRKPADTETTTAVETYEHFSTIGVIRSLLWVDGSNSSSGSWTPHRLLAEDETTVANSCEESWGRFWVLIGSTTENLQGRTSLVTSKGLQQLHIFLFVLAVMQIVYCVLTMGLGRAKMRSWKAWEKETQTTEYLVANDPNRFRFARQTTFGRRHMTCTETSLQLWTAHMSVRNNHFNFQKFIQRTLEEDFKVVVSVSPLMWFIVVIFMLVDVHGWNVYLWVSYVPLLIVLVLGTKLEVIVATMALQLQNQNSVIIGAPLVRPNDDLFWFGRPRFVLTLLHLVLFVNAFEFAFFIWVTVQFGWGSCYHEHTIIIITRILSLHNLNFILLHRVTVQVLCSYITLPLYALVTQMGSQVKSRVIEEQMAKVIKQWHAEVRARRRREGYSVQSPRNSFSSLWSLRNSPSSHRRPGMLQRSESNRDPSNGGEISEASRESTSTQGGSARFPPRAFMQEWPIMMRRDTDLETTDTITASARRR</sequence>
<dbReference type="InterPro" id="IPR004326">
    <property type="entry name" value="Mlo"/>
</dbReference>
<protein>
    <recommendedName>
        <fullName evidence="8">MLO-like protein</fullName>
    </recommendedName>
</protein>
<evidence type="ECO:0000256" key="5">
    <source>
        <dbReference type="ARBA" id="ARBA00022989"/>
    </source>
</evidence>
<evidence type="ECO:0000256" key="1">
    <source>
        <dbReference type="ARBA" id="ARBA00004141"/>
    </source>
</evidence>
<reference evidence="11" key="1">
    <citation type="submission" date="2022-12" db="EMBL/GenBank/DDBJ databases">
        <title>Draft genome assemblies for two species of Escallonia (Escalloniales).</title>
        <authorList>
            <person name="Chanderbali A."/>
            <person name="Dervinis C."/>
            <person name="Anghel I."/>
            <person name="Soltis D."/>
            <person name="Soltis P."/>
            <person name="Zapata F."/>
        </authorList>
    </citation>
    <scope>NUCLEOTIDE SEQUENCE</scope>
    <source>
        <strain evidence="11">UCBG92.1500</strain>
        <tissue evidence="11">Leaf</tissue>
    </source>
</reference>
<keyword evidence="4 8" id="KW-0611">Plant defense</keyword>
<gene>
    <name evidence="8" type="primary">MLO</name>
    <name evidence="11" type="ORF">RJ640_007209</name>
</gene>
<proteinExistence type="inferred from homology"/>
<feature type="transmembrane region" description="Helical" evidence="10">
    <location>
        <begin position="421"/>
        <end position="442"/>
    </location>
</feature>
<comment type="similarity">
    <text evidence="2 8">Belongs to the MLO family.</text>
</comment>
<feature type="transmembrane region" description="Helical" evidence="10">
    <location>
        <begin position="368"/>
        <end position="390"/>
    </location>
</feature>
<keyword evidence="5 8" id="KW-1133">Transmembrane helix</keyword>
<evidence type="ECO:0000256" key="7">
    <source>
        <dbReference type="ARBA" id="ARBA00023265"/>
    </source>
</evidence>
<dbReference type="GO" id="GO:0006952">
    <property type="term" value="P:defense response"/>
    <property type="evidence" value="ECO:0007669"/>
    <property type="project" value="UniProtKB-KW"/>
</dbReference>
<feature type="transmembrane region" description="Helical" evidence="10">
    <location>
        <begin position="62"/>
        <end position="80"/>
    </location>
</feature>
<keyword evidence="12" id="KW-1185">Reference proteome</keyword>
<dbReference type="GO" id="GO:0016020">
    <property type="term" value="C:membrane"/>
    <property type="evidence" value="ECO:0007669"/>
    <property type="project" value="UniProtKB-SubCell"/>
</dbReference>
<evidence type="ECO:0000256" key="2">
    <source>
        <dbReference type="ARBA" id="ARBA00006574"/>
    </source>
</evidence>
<feature type="transmembrane region" description="Helical" evidence="10">
    <location>
        <begin position="17"/>
        <end position="41"/>
    </location>
</feature>
<evidence type="ECO:0000256" key="8">
    <source>
        <dbReference type="RuleBase" id="RU280816"/>
    </source>
</evidence>
<feature type="compositionally biased region" description="Low complexity" evidence="9">
    <location>
        <begin position="484"/>
        <end position="498"/>
    </location>
</feature>
<keyword evidence="6 8" id="KW-0472">Membrane</keyword>
<dbReference type="EMBL" id="JAVXUO010001972">
    <property type="protein sequence ID" value="KAK2977573.1"/>
    <property type="molecule type" value="Genomic_DNA"/>
</dbReference>
<keyword evidence="7 8" id="KW-0568">Pathogenesis-related protein</keyword>
<evidence type="ECO:0000256" key="10">
    <source>
        <dbReference type="SAM" id="Phobius"/>
    </source>
</evidence>
<feature type="transmembrane region" description="Helical" evidence="10">
    <location>
        <begin position="316"/>
        <end position="339"/>
    </location>
</feature>
<dbReference type="PANTHER" id="PTHR31942">
    <property type="entry name" value="MLO-LIKE PROTEIN 1"/>
    <property type="match status" value="1"/>
</dbReference>
<dbReference type="GO" id="GO:0005516">
    <property type="term" value="F:calmodulin binding"/>
    <property type="evidence" value="ECO:0007669"/>
    <property type="project" value="UniProtKB-KW"/>
</dbReference>
<accession>A0AA88R1T0</accession>
<feature type="compositionally biased region" description="Polar residues" evidence="9">
    <location>
        <begin position="560"/>
        <end position="570"/>
    </location>
</feature>
<comment type="domain">
    <text evidence="8">The C-terminus contains a calmodulin-binding domain, which binds calmodulin in a calcium-dependent fashion.</text>
</comment>
<feature type="transmembrane region" description="Helical" evidence="10">
    <location>
        <begin position="284"/>
        <end position="304"/>
    </location>
</feature>
<name>A0AA88R1T0_9ASTE</name>
<evidence type="ECO:0000256" key="4">
    <source>
        <dbReference type="ARBA" id="ARBA00022821"/>
    </source>
</evidence>
<feature type="region of interest" description="Disordered" evidence="9">
    <location>
        <begin position="476"/>
        <end position="570"/>
    </location>
</feature>
<organism evidence="11 12">
    <name type="scientific">Escallonia rubra</name>
    <dbReference type="NCBI Taxonomy" id="112253"/>
    <lineage>
        <taxon>Eukaryota</taxon>
        <taxon>Viridiplantae</taxon>
        <taxon>Streptophyta</taxon>
        <taxon>Embryophyta</taxon>
        <taxon>Tracheophyta</taxon>
        <taxon>Spermatophyta</taxon>
        <taxon>Magnoliopsida</taxon>
        <taxon>eudicotyledons</taxon>
        <taxon>Gunneridae</taxon>
        <taxon>Pentapetalae</taxon>
        <taxon>asterids</taxon>
        <taxon>campanulids</taxon>
        <taxon>Escalloniales</taxon>
        <taxon>Escalloniaceae</taxon>
        <taxon>Escallonia</taxon>
    </lineage>
</organism>
<comment type="function">
    <text evidence="8">May be involved in modulation of pathogen defense and leaf cell death.</text>
</comment>
<evidence type="ECO:0000313" key="11">
    <source>
        <dbReference type="EMBL" id="KAK2977573.1"/>
    </source>
</evidence>